<dbReference type="AlphaFoldDB" id="A0AAW1YBL8"/>
<accession>A0AAW1YBL8</accession>
<keyword evidence="1" id="KW-0472">Membrane</keyword>
<reference evidence="2 3" key="1">
    <citation type="journal article" date="2023" name="G3 (Bethesda)">
        <title>A chromosome-length genome assembly and annotation of blackberry (Rubus argutus, cv. 'Hillquist').</title>
        <authorList>
            <person name="Bruna T."/>
            <person name="Aryal R."/>
            <person name="Dudchenko O."/>
            <person name="Sargent D.J."/>
            <person name="Mead D."/>
            <person name="Buti M."/>
            <person name="Cavallini A."/>
            <person name="Hytonen T."/>
            <person name="Andres J."/>
            <person name="Pham M."/>
            <person name="Weisz D."/>
            <person name="Mascagni F."/>
            <person name="Usai G."/>
            <person name="Natali L."/>
            <person name="Bassil N."/>
            <person name="Fernandez G.E."/>
            <person name="Lomsadze A."/>
            <person name="Armour M."/>
            <person name="Olukolu B."/>
            <person name="Poorten T."/>
            <person name="Britton C."/>
            <person name="Davik J."/>
            <person name="Ashrafi H."/>
            <person name="Aiden E.L."/>
            <person name="Borodovsky M."/>
            <person name="Worthington M."/>
        </authorList>
    </citation>
    <scope>NUCLEOTIDE SEQUENCE [LARGE SCALE GENOMIC DNA]</scope>
    <source>
        <strain evidence="2">PI 553951</strain>
    </source>
</reference>
<dbReference type="Proteomes" id="UP001457282">
    <property type="component" value="Unassembled WGS sequence"/>
</dbReference>
<evidence type="ECO:0000313" key="2">
    <source>
        <dbReference type="EMBL" id="KAK9946117.1"/>
    </source>
</evidence>
<evidence type="ECO:0000313" key="3">
    <source>
        <dbReference type="Proteomes" id="UP001457282"/>
    </source>
</evidence>
<keyword evidence="3" id="KW-1185">Reference proteome</keyword>
<name>A0AAW1YBL8_RUBAR</name>
<comment type="caution">
    <text evidence="2">The sequence shown here is derived from an EMBL/GenBank/DDBJ whole genome shotgun (WGS) entry which is preliminary data.</text>
</comment>
<proteinExistence type="predicted"/>
<keyword evidence="1" id="KW-1133">Transmembrane helix</keyword>
<sequence length="216" mass="24568">MADAAEAHSDCHKCAFSFTHTNPILAQFAVTDALLTEYNFTTNSSSNLQYNLDLNVTVRNSNKEYGICLRLSSSHGLLPEEPPSAWHSEFDLLLPRQKEYNPSDTDLKLGQLWLDHVLCNDDGAISYQDIDVELHVRNRYKAKYTWMGNSYITCPLEVPLISYNRSQAANTNTITSNTWCYYSDGLNFSGFPMEEILIGIFCVLMILSFFLFFGQE</sequence>
<feature type="transmembrane region" description="Helical" evidence="1">
    <location>
        <begin position="196"/>
        <end position="214"/>
    </location>
</feature>
<dbReference type="EMBL" id="JBEDUW010000002">
    <property type="protein sequence ID" value="KAK9946117.1"/>
    <property type="molecule type" value="Genomic_DNA"/>
</dbReference>
<evidence type="ECO:0000256" key="1">
    <source>
        <dbReference type="SAM" id="Phobius"/>
    </source>
</evidence>
<keyword evidence="1" id="KW-0812">Transmembrane</keyword>
<protein>
    <submittedName>
        <fullName evidence="2">Uncharacterized protein</fullName>
    </submittedName>
</protein>
<gene>
    <name evidence="2" type="ORF">M0R45_011594</name>
</gene>
<organism evidence="2 3">
    <name type="scientific">Rubus argutus</name>
    <name type="common">Southern blackberry</name>
    <dbReference type="NCBI Taxonomy" id="59490"/>
    <lineage>
        <taxon>Eukaryota</taxon>
        <taxon>Viridiplantae</taxon>
        <taxon>Streptophyta</taxon>
        <taxon>Embryophyta</taxon>
        <taxon>Tracheophyta</taxon>
        <taxon>Spermatophyta</taxon>
        <taxon>Magnoliopsida</taxon>
        <taxon>eudicotyledons</taxon>
        <taxon>Gunneridae</taxon>
        <taxon>Pentapetalae</taxon>
        <taxon>rosids</taxon>
        <taxon>fabids</taxon>
        <taxon>Rosales</taxon>
        <taxon>Rosaceae</taxon>
        <taxon>Rosoideae</taxon>
        <taxon>Rosoideae incertae sedis</taxon>
        <taxon>Rubus</taxon>
    </lineage>
</organism>